<evidence type="ECO:0000259" key="1">
    <source>
        <dbReference type="PROSITE" id="PS51406"/>
    </source>
</evidence>
<accession>A0A8S3Z1I1</accession>
<keyword evidence="3" id="KW-1185">Reference proteome</keyword>
<dbReference type="PROSITE" id="PS51406">
    <property type="entry name" value="FIBRINOGEN_C_2"/>
    <property type="match status" value="1"/>
</dbReference>
<dbReference type="EMBL" id="CAJHNH020001457">
    <property type="protein sequence ID" value="CAG5123164.1"/>
    <property type="molecule type" value="Genomic_DNA"/>
</dbReference>
<dbReference type="GO" id="GO:0005615">
    <property type="term" value="C:extracellular space"/>
    <property type="evidence" value="ECO:0007669"/>
    <property type="project" value="TreeGrafter"/>
</dbReference>
<dbReference type="AlphaFoldDB" id="A0A8S3Z1I1"/>
<dbReference type="Gene3D" id="4.10.530.10">
    <property type="entry name" value="Gamma-fibrinogen Carboxyl Terminal Fragment, domain 2"/>
    <property type="match status" value="1"/>
</dbReference>
<dbReference type="InterPro" id="IPR000742">
    <property type="entry name" value="EGF"/>
</dbReference>
<dbReference type="SUPFAM" id="SSF56496">
    <property type="entry name" value="Fibrinogen C-terminal domain-like"/>
    <property type="match status" value="1"/>
</dbReference>
<dbReference type="PANTHER" id="PTHR19143:SF394">
    <property type="entry name" value="ANGIOPOIETIN-RELATED PROTEIN 3-LIKE"/>
    <property type="match status" value="1"/>
</dbReference>
<organism evidence="2 3">
    <name type="scientific">Candidula unifasciata</name>
    <dbReference type="NCBI Taxonomy" id="100452"/>
    <lineage>
        <taxon>Eukaryota</taxon>
        <taxon>Metazoa</taxon>
        <taxon>Spiralia</taxon>
        <taxon>Lophotrochozoa</taxon>
        <taxon>Mollusca</taxon>
        <taxon>Gastropoda</taxon>
        <taxon>Heterobranchia</taxon>
        <taxon>Euthyneura</taxon>
        <taxon>Panpulmonata</taxon>
        <taxon>Eupulmonata</taxon>
        <taxon>Stylommatophora</taxon>
        <taxon>Helicina</taxon>
        <taxon>Helicoidea</taxon>
        <taxon>Geomitridae</taxon>
        <taxon>Candidula</taxon>
    </lineage>
</organism>
<dbReference type="SMART" id="SM00186">
    <property type="entry name" value="FBG"/>
    <property type="match status" value="1"/>
</dbReference>
<dbReference type="Proteomes" id="UP000678393">
    <property type="component" value="Unassembled WGS sequence"/>
</dbReference>
<dbReference type="Gene3D" id="2.10.25.10">
    <property type="entry name" value="Laminin"/>
    <property type="match status" value="1"/>
</dbReference>
<dbReference type="InterPro" id="IPR014716">
    <property type="entry name" value="Fibrinogen_a/b/g_C_1"/>
</dbReference>
<evidence type="ECO:0000313" key="2">
    <source>
        <dbReference type="EMBL" id="CAG5123164.1"/>
    </source>
</evidence>
<gene>
    <name evidence="2" type="ORF">CUNI_LOCUS8722</name>
</gene>
<dbReference type="InterPro" id="IPR036056">
    <property type="entry name" value="Fibrinogen-like_C"/>
</dbReference>
<dbReference type="InterPro" id="IPR002181">
    <property type="entry name" value="Fibrinogen_a/b/g_C_dom"/>
</dbReference>
<dbReference type="OrthoDB" id="6160102at2759"/>
<evidence type="ECO:0000313" key="3">
    <source>
        <dbReference type="Proteomes" id="UP000678393"/>
    </source>
</evidence>
<dbReference type="PROSITE" id="PS01186">
    <property type="entry name" value="EGF_2"/>
    <property type="match status" value="1"/>
</dbReference>
<dbReference type="PROSITE" id="PS00022">
    <property type="entry name" value="EGF_1"/>
    <property type="match status" value="1"/>
</dbReference>
<feature type="domain" description="Fibrinogen C-terminal" evidence="1">
    <location>
        <begin position="115"/>
        <end position="334"/>
    </location>
</feature>
<dbReference type="Pfam" id="PF00147">
    <property type="entry name" value="Fibrinogen_C"/>
    <property type="match status" value="1"/>
</dbReference>
<proteinExistence type="predicted"/>
<protein>
    <recommendedName>
        <fullName evidence="1">Fibrinogen C-terminal domain-containing protein</fullName>
    </recommendedName>
</protein>
<dbReference type="Gene3D" id="3.90.215.10">
    <property type="entry name" value="Gamma Fibrinogen, chain A, domain 1"/>
    <property type="match status" value="1"/>
</dbReference>
<dbReference type="SUPFAM" id="SSF57196">
    <property type="entry name" value="EGF/Laminin"/>
    <property type="match status" value="1"/>
</dbReference>
<comment type="caution">
    <text evidence="2">The sequence shown here is derived from an EMBL/GenBank/DDBJ whole genome shotgun (WGS) entry which is preliminary data.</text>
</comment>
<dbReference type="PANTHER" id="PTHR19143">
    <property type="entry name" value="FIBRINOGEN/TENASCIN/ANGIOPOEITIN"/>
    <property type="match status" value="1"/>
</dbReference>
<name>A0A8S3Z1I1_9EUPU</name>
<reference evidence="2" key="1">
    <citation type="submission" date="2021-04" db="EMBL/GenBank/DDBJ databases">
        <authorList>
            <consortium name="Molecular Ecology Group"/>
        </authorList>
    </citation>
    <scope>NUCLEOTIDE SEQUENCE</scope>
</reference>
<sequence>MFVQTIRCDSGQQYTNFNKFITCNLKLRVKNGWAQRKEDENQSLVRCAATCQDGCCGVNLDDNQVCYHHANCTERIQCSPRDLSFELYVKNPCQHNGVWNEVRFTCKCTGGWVGDRCERYPRNCKEMTLYGYEDGFQERLVLHPETSPQPFTAHCSYYRDRKEYFTYILYNTGEYDNTMTWSDYVNGFEHDDTNYWIGLRNIKLLNDAGHTQVFLRVTVNVSGISKLPYYSFTQFRMGSEEMGYDFTAVASDNNTEGGVYGDCLTPVQGVPFSTADHDRDLNTTGNCAREGKAGWWFKTCDVGCNPLGPASHWRMMHFNLDRSILKTYMYFRDV</sequence>
<dbReference type="InterPro" id="IPR050373">
    <property type="entry name" value="Fibrinogen_C-term_domain"/>
</dbReference>